<protein>
    <recommendedName>
        <fullName evidence="2">histidine kinase</fullName>
        <ecNumber evidence="2">2.7.13.3</ecNumber>
    </recommendedName>
</protein>
<evidence type="ECO:0000256" key="6">
    <source>
        <dbReference type="ARBA" id="ARBA00022777"/>
    </source>
</evidence>
<keyword evidence="10" id="KW-0812">Transmembrane</keyword>
<dbReference type="EC" id="2.7.13.3" evidence="2"/>
<feature type="transmembrane region" description="Helical" evidence="10">
    <location>
        <begin position="146"/>
        <end position="164"/>
    </location>
</feature>
<keyword evidence="10" id="KW-1133">Transmembrane helix</keyword>
<dbReference type="EMBL" id="JBHSQE010000006">
    <property type="protein sequence ID" value="MFC6146800.1"/>
    <property type="molecule type" value="Genomic_DNA"/>
</dbReference>
<dbReference type="Pfam" id="PF07730">
    <property type="entry name" value="HisKA_3"/>
    <property type="match status" value="1"/>
</dbReference>
<evidence type="ECO:0000256" key="2">
    <source>
        <dbReference type="ARBA" id="ARBA00012438"/>
    </source>
</evidence>
<accession>A0ABW1QDY5</accession>
<dbReference type="RefSeq" id="WP_377001451.1">
    <property type="nucleotide sequence ID" value="NZ_JBHSQE010000006.1"/>
</dbReference>
<keyword evidence="4" id="KW-0808">Transferase</keyword>
<comment type="caution">
    <text evidence="12">The sequence shown here is derived from an EMBL/GenBank/DDBJ whole genome shotgun (WGS) entry which is preliminary data.</text>
</comment>
<evidence type="ECO:0000256" key="10">
    <source>
        <dbReference type="SAM" id="Phobius"/>
    </source>
</evidence>
<evidence type="ECO:0000256" key="4">
    <source>
        <dbReference type="ARBA" id="ARBA00022679"/>
    </source>
</evidence>
<dbReference type="InterPro" id="IPR011712">
    <property type="entry name" value="Sig_transdc_His_kin_sub3_dim/P"/>
</dbReference>
<evidence type="ECO:0000256" key="7">
    <source>
        <dbReference type="ARBA" id="ARBA00022840"/>
    </source>
</evidence>
<dbReference type="PANTHER" id="PTHR24421:SF10">
    <property type="entry name" value="NITRATE_NITRITE SENSOR PROTEIN NARQ"/>
    <property type="match status" value="1"/>
</dbReference>
<evidence type="ECO:0000259" key="11">
    <source>
        <dbReference type="Pfam" id="PF07730"/>
    </source>
</evidence>
<keyword evidence="8" id="KW-0902">Two-component regulatory system</keyword>
<feature type="coiled-coil region" evidence="9">
    <location>
        <begin position="193"/>
        <end position="220"/>
    </location>
</feature>
<feature type="transmembrane region" description="Helical" evidence="10">
    <location>
        <begin position="119"/>
        <end position="139"/>
    </location>
</feature>
<dbReference type="PANTHER" id="PTHR24421">
    <property type="entry name" value="NITRATE/NITRITE SENSOR PROTEIN NARX-RELATED"/>
    <property type="match status" value="1"/>
</dbReference>
<feature type="transmembrane region" description="Helical" evidence="10">
    <location>
        <begin position="95"/>
        <end position="113"/>
    </location>
</feature>
<evidence type="ECO:0000313" key="13">
    <source>
        <dbReference type="Proteomes" id="UP001596244"/>
    </source>
</evidence>
<sequence length="389" mass="42071">MTSATRLPNPVRSWRGLGSAAKFQLYTRWSIQSVAILLPLFFLVPAFGVETIPGWGLALMVLVVLGAMALSVMALELQPALNARERRDHRPWFRAGLVILPLALAACVGAYLAPTPPGMQTAALFLAIALSQCLCLAFLPFTRRRWWWIAAVTAVLVLTFGGGMGSEPAVVYLALMPTLFASVTLMSLWTSGVMRESERARHLEAELKVSEERLRFAQELHDTLGQHLAALSIKAELAQKLAERGDARLSGELADLRTLASTSLSEMREVVQGYRSVNLATEVAGARSLLIDARVPLTVTGDSLDVPAEHREMAAWFVREATTNLLRHADATAATLTLGPAAVTMSNDGAHGDVGKPGGLDTLRRRGAHLETTREGDTFTATLILEETA</sequence>
<gene>
    <name evidence="12" type="ORF">ACFPUZ_08275</name>
</gene>
<keyword evidence="9" id="KW-0175">Coiled coil</keyword>
<evidence type="ECO:0000256" key="1">
    <source>
        <dbReference type="ARBA" id="ARBA00000085"/>
    </source>
</evidence>
<reference evidence="13" key="1">
    <citation type="journal article" date="2019" name="Int. J. Syst. Evol. Microbiol.">
        <title>The Global Catalogue of Microorganisms (GCM) 10K type strain sequencing project: providing services to taxonomists for standard genome sequencing and annotation.</title>
        <authorList>
            <consortium name="The Broad Institute Genomics Platform"/>
            <consortium name="The Broad Institute Genome Sequencing Center for Infectious Disease"/>
            <person name="Wu L."/>
            <person name="Ma J."/>
        </authorList>
    </citation>
    <scope>NUCLEOTIDE SEQUENCE [LARGE SCALE GENOMIC DNA]</scope>
    <source>
        <strain evidence="13">CCUG 51943</strain>
    </source>
</reference>
<evidence type="ECO:0000313" key="12">
    <source>
        <dbReference type="EMBL" id="MFC6146800.1"/>
    </source>
</evidence>
<keyword evidence="6 12" id="KW-0418">Kinase</keyword>
<keyword evidence="3" id="KW-0597">Phosphoprotein</keyword>
<comment type="catalytic activity">
    <reaction evidence="1">
        <text>ATP + protein L-histidine = ADP + protein N-phospho-L-histidine.</text>
        <dbReference type="EC" id="2.7.13.3"/>
    </reaction>
</comment>
<dbReference type="Proteomes" id="UP001596244">
    <property type="component" value="Unassembled WGS sequence"/>
</dbReference>
<keyword evidence="7" id="KW-0067">ATP-binding</keyword>
<dbReference type="InterPro" id="IPR050482">
    <property type="entry name" value="Sensor_HK_TwoCompSys"/>
</dbReference>
<keyword evidence="5" id="KW-0547">Nucleotide-binding</keyword>
<dbReference type="Gene3D" id="6.10.250.2870">
    <property type="match status" value="1"/>
</dbReference>
<feature type="transmembrane region" description="Helical" evidence="10">
    <location>
        <begin position="29"/>
        <end position="49"/>
    </location>
</feature>
<name>A0ABW1QDY5_9CORY</name>
<evidence type="ECO:0000256" key="9">
    <source>
        <dbReference type="SAM" id="Coils"/>
    </source>
</evidence>
<feature type="transmembrane region" description="Helical" evidence="10">
    <location>
        <begin position="55"/>
        <end position="75"/>
    </location>
</feature>
<evidence type="ECO:0000256" key="8">
    <source>
        <dbReference type="ARBA" id="ARBA00023012"/>
    </source>
</evidence>
<evidence type="ECO:0000256" key="3">
    <source>
        <dbReference type="ARBA" id="ARBA00022553"/>
    </source>
</evidence>
<proteinExistence type="predicted"/>
<keyword evidence="10" id="KW-0472">Membrane</keyword>
<organism evidence="12 13">
    <name type="scientific">Corynebacterium nasicanis</name>
    <dbReference type="NCBI Taxonomy" id="1448267"/>
    <lineage>
        <taxon>Bacteria</taxon>
        <taxon>Bacillati</taxon>
        <taxon>Actinomycetota</taxon>
        <taxon>Actinomycetes</taxon>
        <taxon>Mycobacteriales</taxon>
        <taxon>Corynebacteriaceae</taxon>
        <taxon>Corynebacterium</taxon>
    </lineage>
</organism>
<feature type="transmembrane region" description="Helical" evidence="10">
    <location>
        <begin position="170"/>
        <end position="189"/>
    </location>
</feature>
<feature type="domain" description="Signal transduction histidine kinase subgroup 3 dimerisation and phosphoacceptor" evidence="11">
    <location>
        <begin position="212"/>
        <end position="277"/>
    </location>
</feature>
<keyword evidence="13" id="KW-1185">Reference proteome</keyword>
<evidence type="ECO:0000256" key="5">
    <source>
        <dbReference type="ARBA" id="ARBA00022741"/>
    </source>
</evidence>
<dbReference type="GO" id="GO:0016301">
    <property type="term" value="F:kinase activity"/>
    <property type="evidence" value="ECO:0007669"/>
    <property type="project" value="UniProtKB-KW"/>
</dbReference>